<evidence type="ECO:0000313" key="2">
    <source>
        <dbReference type="Proteomes" id="UP000324800"/>
    </source>
</evidence>
<comment type="caution">
    <text evidence="1">The sequence shown here is derived from an EMBL/GenBank/DDBJ whole genome shotgun (WGS) entry which is preliminary data.</text>
</comment>
<protein>
    <submittedName>
        <fullName evidence="1">Uncharacterized protein</fullName>
    </submittedName>
</protein>
<evidence type="ECO:0000313" key="1">
    <source>
        <dbReference type="EMBL" id="KAA6388714.1"/>
    </source>
</evidence>
<organism evidence="1 2">
    <name type="scientific">Streblomastix strix</name>
    <dbReference type="NCBI Taxonomy" id="222440"/>
    <lineage>
        <taxon>Eukaryota</taxon>
        <taxon>Metamonada</taxon>
        <taxon>Preaxostyla</taxon>
        <taxon>Oxymonadida</taxon>
        <taxon>Streblomastigidae</taxon>
        <taxon>Streblomastix</taxon>
    </lineage>
</organism>
<reference evidence="1 2" key="1">
    <citation type="submission" date="2019-03" db="EMBL/GenBank/DDBJ databases">
        <title>Single cell metagenomics reveals metabolic interactions within the superorganism composed of flagellate Streblomastix strix and complex community of Bacteroidetes bacteria on its surface.</title>
        <authorList>
            <person name="Treitli S.C."/>
            <person name="Kolisko M."/>
            <person name="Husnik F."/>
            <person name="Keeling P."/>
            <person name="Hampl V."/>
        </authorList>
    </citation>
    <scope>NUCLEOTIDE SEQUENCE [LARGE SCALE GENOMIC DNA]</scope>
    <source>
        <strain evidence="1">ST1C</strain>
    </source>
</reference>
<dbReference type="Proteomes" id="UP000324800">
    <property type="component" value="Unassembled WGS sequence"/>
</dbReference>
<proteinExistence type="predicted"/>
<sequence>MAFLKGLLIKKEIEWHFELDAFEKETKSKEVIQTLLDELSFEVKEEIIGQHELKEFLMELKSQEILQILMGVLSQIAMEDENVEILVKVEMENYEEYLYSDLMEKEALYSLGEITLESLTGGFKALGETTLISKDGFEE</sequence>
<dbReference type="EMBL" id="SNRW01003871">
    <property type="protein sequence ID" value="KAA6388714.1"/>
    <property type="molecule type" value="Genomic_DNA"/>
</dbReference>
<name>A0A5J4W194_9EUKA</name>
<accession>A0A5J4W194</accession>
<dbReference type="AlphaFoldDB" id="A0A5J4W194"/>
<gene>
    <name evidence="1" type="ORF">EZS28_015758</name>
</gene>